<accession>A0A2X3F7Q5</accession>
<evidence type="ECO:0000313" key="2">
    <source>
        <dbReference type="Proteomes" id="UP000251088"/>
    </source>
</evidence>
<protein>
    <submittedName>
        <fullName evidence="1">Acidic protein msyB</fullName>
    </submittedName>
</protein>
<evidence type="ECO:0000313" key="1">
    <source>
        <dbReference type="EMBL" id="SQC42055.1"/>
    </source>
</evidence>
<dbReference type="NCBIfam" id="NF008544">
    <property type="entry name" value="PRK11467.1"/>
    <property type="match status" value="1"/>
</dbReference>
<dbReference type="EMBL" id="UAWN01000017">
    <property type="protein sequence ID" value="SQC42055.1"/>
    <property type="molecule type" value="Genomic_DNA"/>
</dbReference>
<dbReference type="InterPro" id="IPR025729">
    <property type="entry name" value="MsyB"/>
</dbReference>
<dbReference type="Pfam" id="PF13984">
    <property type="entry name" value="MsyB"/>
    <property type="match status" value="1"/>
</dbReference>
<name>A0A2X3F7Q5_KLEPN</name>
<dbReference type="AlphaFoldDB" id="A0A2X3F7Q5"/>
<reference evidence="1 2" key="1">
    <citation type="submission" date="2018-06" db="EMBL/GenBank/DDBJ databases">
        <authorList>
            <consortium name="Pathogen Informatics"/>
            <person name="Doyle S."/>
        </authorList>
    </citation>
    <scope>NUCLEOTIDE SEQUENCE [LARGE SCALE GENOMIC DNA]</scope>
    <source>
        <strain evidence="1 2">NCTC9128</strain>
    </source>
</reference>
<gene>
    <name evidence="1" type="ORF">NCTC9128_07483</name>
</gene>
<dbReference type="Proteomes" id="UP000251088">
    <property type="component" value="Unassembled WGS sequence"/>
</dbReference>
<sequence length="156" mass="17820">MPKDSMFYATLEEAIDAAREEFLANNPDSDEESANVEQLNIQKYVLQDGDIAWQAEFFADEEEQGECLPMLSGEAAQSVFDGDYDEIELRQEWLEENTLHEWDEGEFQLEPSAGHRRGADGSRRVGRALISYRGRGWRPEAAEAYQIPARTAGREW</sequence>
<organism evidence="1 2">
    <name type="scientific">Klebsiella pneumoniae</name>
    <dbReference type="NCBI Taxonomy" id="573"/>
    <lineage>
        <taxon>Bacteria</taxon>
        <taxon>Pseudomonadati</taxon>
        <taxon>Pseudomonadota</taxon>
        <taxon>Gammaproteobacteria</taxon>
        <taxon>Enterobacterales</taxon>
        <taxon>Enterobacteriaceae</taxon>
        <taxon>Klebsiella/Raoultella group</taxon>
        <taxon>Klebsiella</taxon>
        <taxon>Klebsiella pneumoniae complex</taxon>
    </lineage>
</organism>
<proteinExistence type="predicted"/>